<accession>A0ABT7FJG3</accession>
<evidence type="ECO:0000313" key="2">
    <source>
        <dbReference type="Proteomes" id="UP001227126"/>
    </source>
</evidence>
<dbReference type="SUPFAM" id="SSF109604">
    <property type="entry name" value="HD-domain/PDEase-like"/>
    <property type="match status" value="1"/>
</dbReference>
<sequence length="165" mass="19213">MNAFDAWSAGFVRRWHTHPQLCDTVDYNSGHQQRVALLMLSFKPYVSRDALVAAMLHDQGEVDAGDMAHPAKEKHPVIRGMLRDVEMESIANQGFDYPCLKPDELNLLTLCDWLDSYLWMLRHFPKYLRDEAWMHQRMAMSQLAEQVDCYHQFWRVVNKAASCLA</sequence>
<proteinExistence type="predicted"/>
<comment type="caution">
    <text evidence="1">The sequence shown here is derived from an EMBL/GenBank/DDBJ whole genome shotgun (WGS) entry which is preliminary data.</text>
</comment>
<dbReference type="Gene3D" id="1.10.3210.10">
    <property type="entry name" value="Hypothetical protein af1432"/>
    <property type="match status" value="1"/>
</dbReference>
<organism evidence="1 2">
    <name type="scientific">Sedimentitalea xiamensis</name>
    <dbReference type="NCBI Taxonomy" id="3050037"/>
    <lineage>
        <taxon>Bacteria</taxon>
        <taxon>Pseudomonadati</taxon>
        <taxon>Pseudomonadota</taxon>
        <taxon>Alphaproteobacteria</taxon>
        <taxon>Rhodobacterales</taxon>
        <taxon>Paracoccaceae</taxon>
        <taxon>Sedimentitalea</taxon>
    </lineage>
</organism>
<name>A0ABT7FJG3_9RHOB</name>
<dbReference type="EMBL" id="JASNJE010000031">
    <property type="protein sequence ID" value="MDK3075165.1"/>
    <property type="molecule type" value="Genomic_DNA"/>
</dbReference>
<evidence type="ECO:0000313" key="1">
    <source>
        <dbReference type="EMBL" id="MDK3075165.1"/>
    </source>
</evidence>
<dbReference type="RefSeq" id="WP_284487096.1">
    <property type="nucleotide sequence ID" value="NZ_JASNJE010000031.1"/>
</dbReference>
<dbReference type="Proteomes" id="UP001227126">
    <property type="component" value="Unassembled WGS sequence"/>
</dbReference>
<gene>
    <name evidence="1" type="ORF">QO034_18920</name>
</gene>
<evidence type="ECO:0008006" key="3">
    <source>
        <dbReference type="Google" id="ProtNLM"/>
    </source>
</evidence>
<reference evidence="1 2" key="1">
    <citation type="submission" date="2023-05" db="EMBL/GenBank/DDBJ databases">
        <title>Sedimentitalea sp. nov. JM2-8.</title>
        <authorList>
            <person name="Huang J."/>
        </authorList>
    </citation>
    <scope>NUCLEOTIDE SEQUENCE [LARGE SCALE GENOMIC DNA]</scope>
    <source>
        <strain evidence="1 2">JM2-8</strain>
    </source>
</reference>
<keyword evidence="2" id="KW-1185">Reference proteome</keyword>
<protein>
    <recommendedName>
        <fullName evidence="3">HD domain-containing protein</fullName>
    </recommendedName>
</protein>